<evidence type="ECO:0000256" key="2">
    <source>
        <dbReference type="ARBA" id="ARBA00022679"/>
    </source>
</evidence>
<gene>
    <name evidence="9" type="ORF">XELAEV_18044092mg</name>
</gene>
<proteinExistence type="predicted"/>
<keyword evidence="5" id="KW-0067">ATP-binding</keyword>
<dbReference type="PROSITE" id="PS50146">
    <property type="entry name" value="DAGK"/>
    <property type="match status" value="1"/>
</dbReference>
<dbReference type="GO" id="GO:0005524">
    <property type="term" value="F:ATP binding"/>
    <property type="evidence" value="ECO:0007669"/>
    <property type="project" value="UniProtKB-KW"/>
</dbReference>
<organism evidence="9 10">
    <name type="scientific">Xenopus laevis</name>
    <name type="common">African clawed frog</name>
    <dbReference type="NCBI Taxonomy" id="8355"/>
    <lineage>
        <taxon>Eukaryota</taxon>
        <taxon>Metazoa</taxon>
        <taxon>Chordata</taxon>
        <taxon>Craniata</taxon>
        <taxon>Vertebrata</taxon>
        <taxon>Euteleostomi</taxon>
        <taxon>Amphibia</taxon>
        <taxon>Batrachia</taxon>
        <taxon>Anura</taxon>
        <taxon>Pipoidea</taxon>
        <taxon>Pipidae</taxon>
        <taxon>Xenopodinae</taxon>
        <taxon>Xenopus</taxon>
        <taxon>Xenopus</taxon>
    </lineage>
</organism>
<dbReference type="Gene3D" id="3.40.50.10330">
    <property type="entry name" value="Probable inorganic polyphosphate/atp-NAD kinase, domain 1"/>
    <property type="match status" value="1"/>
</dbReference>
<evidence type="ECO:0000259" key="8">
    <source>
        <dbReference type="PROSITE" id="PS50146"/>
    </source>
</evidence>
<dbReference type="Proteomes" id="UP000694892">
    <property type="component" value="Chromosome 9_10L"/>
</dbReference>
<dbReference type="GO" id="GO:0012505">
    <property type="term" value="C:endomembrane system"/>
    <property type="evidence" value="ECO:0007669"/>
    <property type="project" value="UniProtKB-SubCell"/>
</dbReference>
<dbReference type="FunFam" id="3.40.50.10330:FF:000005">
    <property type="entry name" value="Sphingosine kinase 2"/>
    <property type="match status" value="1"/>
</dbReference>
<dbReference type="SUPFAM" id="SSF111331">
    <property type="entry name" value="NAD kinase/diacylglycerol kinase-like"/>
    <property type="match status" value="1"/>
</dbReference>
<evidence type="ECO:0000256" key="4">
    <source>
        <dbReference type="ARBA" id="ARBA00022777"/>
    </source>
</evidence>
<sequence length="509" mass="56031">MGDTQDSSSIPSEVILCDTFSLVPGTGSPLSLILTHKELLIQNLSLDAQLSPQYSLALTDCIGCRSFRGKDPTDLGGYFTAVFYPLRGKALGTTVYRQRVSRTFRAEGSRDKEQNFNVAQSWAKKIWEMAEEQEHPGNPLPSSCRFLVLLNPFAGTGKASALFQTHVIPMLTEANATFTLLETERPKQAYELVRDEDLSGWDAIVVMSGDGLVFEVINGLMERPDWVCAIKKPIAVLPGGSGNALAASISYYSGHKQAVGNKLLNNCTFILCKGQPVPLDLVSFTTSSGRRIFSFLSFAWGLISDVDIESERYRFMGSARFSFGTFVRLTALRTYRGRLSYQAAKTSMDTAPESDSHRRTLNDSTDIVNPHVLEDSLLVPLNEPVPPHWTTVMEDQFVLVLLLYQSHLGADLFTAPMVQSPGEGVMQLFYATSRVSRASLLKLFLAMEKGTHLHESIPHIINVPVTAFRVEPFESNGIMTVDGEAIPCCSLQGQIHKGLGRIISIPQPS</sequence>
<keyword evidence="4" id="KW-0418">Kinase</keyword>
<dbReference type="GO" id="GO:0046512">
    <property type="term" value="P:sphingosine biosynthetic process"/>
    <property type="evidence" value="ECO:0007669"/>
    <property type="project" value="TreeGrafter"/>
</dbReference>
<dbReference type="PANTHER" id="PTHR12358:SF47">
    <property type="entry name" value="SPHINGOSINE KINASE 1"/>
    <property type="match status" value="1"/>
</dbReference>
<dbReference type="Pfam" id="PF00781">
    <property type="entry name" value="DAGK_cat"/>
    <property type="match status" value="1"/>
</dbReference>
<evidence type="ECO:0000256" key="5">
    <source>
        <dbReference type="ARBA" id="ARBA00022840"/>
    </source>
</evidence>
<name>A0A974BXU4_XENLA</name>
<keyword evidence="6" id="KW-0472">Membrane</keyword>
<dbReference type="GO" id="GO:0005737">
    <property type="term" value="C:cytoplasm"/>
    <property type="evidence" value="ECO:0007669"/>
    <property type="project" value="TreeGrafter"/>
</dbReference>
<dbReference type="InterPro" id="IPR016064">
    <property type="entry name" value="NAD/diacylglycerol_kinase_sf"/>
</dbReference>
<dbReference type="Gene3D" id="2.60.200.40">
    <property type="match status" value="1"/>
</dbReference>
<evidence type="ECO:0000256" key="7">
    <source>
        <dbReference type="ARBA" id="ARBA00044037"/>
    </source>
</evidence>
<dbReference type="InterPro" id="IPR001206">
    <property type="entry name" value="Diacylglycerol_kinase_cat_dom"/>
</dbReference>
<dbReference type="OMA" id="TMGNFYA"/>
<evidence type="ECO:0000313" key="10">
    <source>
        <dbReference type="Proteomes" id="UP000694892"/>
    </source>
</evidence>
<dbReference type="SMART" id="SM00046">
    <property type="entry name" value="DAGKc"/>
    <property type="match status" value="1"/>
</dbReference>
<protein>
    <recommendedName>
        <fullName evidence="7">sphingosine kinase</fullName>
        <ecNumber evidence="7">2.7.1.91</ecNumber>
    </recommendedName>
</protein>
<dbReference type="PANTHER" id="PTHR12358">
    <property type="entry name" value="SPHINGOSINE KINASE"/>
    <property type="match status" value="1"/>
</dbReference>
<dbReference type="InterPro" id="IPR050187">
    <property type="entry name" value="Lipid_Phosphate_FormReg"/>
</dbReference>
<evidence type="ECO:0000256" key="3">
    <source>
        <dbReference type="ARBA" id="ARBA00022741"/>
    </source>
</evidence>
<keyword evidence="2" id="KW-0808">Transferase</keyword>
<dbReference type="GO" id="GO:0071363">
    <property type="term" value="P:cellular response to growth factor stimulus"/>
    <property type="evidence" value="ECO:0007669"/>
    <property type="project" value="TreeGrafter"/>
</dbReference>
<dbReference type="EMBL" id="CM004482">
    <property type="protein sequence ID" value="OCT62998.1"/>
    <property type="molecule type" value="Genomic_DNA"/>
</dbReference>
<accession>A0A974BXU4</accession>
<dbReference type="GO" id="GO:0016020">
    <property type="term" value="C:membrane"/>
    <property type="evidence" value="ECO:0007669"/>
    <property type="project" value="TreeGrafter"/>
</dbReference>
<comment type="subcellular location">
    <subcellularLocation>
        <location evidence="1">Endomembrane system</location>
    </subcellularLocation>
</comment>
<dbReference type="GO" id="GO:0008481">
    <property type="term" value="F:sphingosine kinase activity"/>
    <property type="evidence" value="ECO:0007669"/>
    <property type="project" value="UniProtKB-EC"/>
</dbReference>
<feature type="domain" description="DAGKc" evidence="8">
    <location>
        <begin position="141"/>
        <end position="288"/>
    </location>
</feature>
<evidence type="ECO:0000313" key="9">
    <source>
        <dbReference type="EMBL" id="OCT62998.1"/>
    </source>
</evidence>
<reference evidence="10" key="1">
    <citation type="journal article" date="2016" name="Nature">
        <title>Genome evolution in the allotetraploid frog Xenopus laevis.</title>
        <authorList>
            <person name="Session A.M."/>
            <person name="Uno Y."/>
            <person name="Kwon T."/>
            <person name="Chapman J.A."/>
            <person name="Toyoda A."/>
            <person name="Takahashi S."/>
            <person name="Fukui A."/>
            <person name="Hikosaka A."/>
            <person name="Suzuki A."/>
            <person name="Kondo M."/>
            <person name="van Heeringen S.J."/>
            <person name="Quigley I."/>
            <person name="Heinz S."/>
            <person name="Ogino H."/>
            <person name="Ochi H."/>
            <person name="Hellsten U."/>
            <person name="Lyons J.B."/>
            <person name="Simakov O."/>
            <person name="Putnam N."/>
            <person name="Stites J."/>
            <person name="Kuroki Y."/>
            <person name="Tanaka T."/>
            <person name="Michiue T."/>
            <person name="Watanabe M."/>
            <person name="Bogdanovic O."/>
            <person name="Lister R."/>
            <person name="Georgiou G."/>
            <person name="Paranjpe S.S."/>
            <person name="van Kruijsbergen I."/>
            <person name="Shu S."/>
            <person name="Carlson J."/>
            <person name="Kinoshita T."/>
            <person name="Ohta Y."/>
            <person name="Mawaribuchi S."/>
            <person name="Jenkins J."/>
            <person name="Grimwood J."/>
            <person name="Schmutz J."/>
            <person name="Mitros T."/>
            <person name="Mozaffari S.V."/>
            <person name="Suzuki Y."/>
            <person name="Haramoto Y."/>
            <person name="Yamamoto T.S."/>
            <person name="Takagi C."/>
            <person name="Heald R."/>
            <person name="Miller K."/>
            <person name="Haudenschild C."/>
            <person name="Kitzman J."/>
            <person name="Nakayama T."/>
            <person name="Izutsu Y."/>
            <person name="Robert J."/>
            <person name="Fortriede J."/>
            <person name="Burns K."/>
            <person name="Lotay V."/>
            <person name="Karimi K."/>
            <person name="Yasuoka Y."/>
            <person name="Dichmann D.S."/>
            <person name="Flajnik M.F."/>
            <person name="Houston D.W."/>
            <person name="Shendure J."/>
            <person name="DuPasquier L."/>
            <person name="Vize P.D."/>
            <person name="Zorn A.M."/>
            <person name="Ito M."/>
            <person name="Marcotte E.M."/>
            <person name="Wallingford J.B."/>
            <person name="Ito Y."/>
            <person name="Asashima M."/>
            <person name="Ueno N."/>
            <person name="Matsuda Y."/>
            <person name="Veenstra G.J."/>
            <person name="Fujiyama A."/>
            <person name="Harland R.M."/>
            <person name="Taira M."/>
            <person name="Rokhsar D.S."/>
        </authorList>
    </citation>
    <scope>NUCLEOTIDE SEQUENCE [LARGE SCALE GENOMIC DNA]</scope>
    <source>
        <strain evidence="10">J</strain>
    </source>
</reference>
<evidence type="ECO:0000256" key="6">
    <source>
        <dbReference type="ARBA" id="ARBA00023136"/>
    </source>
</evidence>
<dbReference type="AlphaFoldDB" id="A0A974BXU4"/>
<evidence type="ECO:0000256" key="1">
    <source>
        <dbReference type="ARBA" id="ARBA00004308"/>
    </source>
</evidence>
<keyword evidence="3" id="KW-0547">Nucleotide-binding</keyword>
<dbReference type="GO" id="GO:0043066">
    <property type="term" value="P:negative regulation of apoptotic process"/>
    <property type="evidence" value="ECO:0007669"/>
    <property type="project" value="TreeGrafter"/>
</dbReference>
<dbReference type="EC" id="2.7.1.91" evidence="7"/>
<dbReference type="InterPro" id="IPR017438">
    <property type="entry name" value="ATP-NAD_kinase_N"/>
</dbReference>